<feature type="chain" id="PRO_5040317305" evidence="1">
    <location>
        <begin position="21"/>
        <end position="220"/>
    </location>
</feature>
<evidence type="ECO:0000313" key="2">
    <source>
        <dbReference type="EMBL" id="KAH7029719.1"/>
    </source>
</evidence>
<proteinExistence type="predicted"/>
<gene>
    <name evidence="2" type="ORF">B0I36DRAFT_291481</name>
</gene>
<dbReference type="OrthoDB" id="2349272at2759"/>
<dbReference type="EMBL" id="JAGTJQ010000006">
    <property type="protein sequence ID" value="KAH7029719.1"/>
    <property type="molecule type" value="Genomic_DNA"/>
</dbReference>
<dbReference type="AlphaFoldDB" id="A0A9P8Y5G2"/>
<dbReference type="GeneID" id="70181282"/>
<sequence length="220" mass="24315">MKTSIIIATAAALLVGTTTAASLERRADLVAADIVAQIAPSSKTCADARQCRTNVQVGTAMVEAFQAYDIYEPVAMASILALIALESVEFRYKRNLQSTNPAQEQEFHWGQGTSNMQVYKYNLEFAKSFKKLKGQVIPGDTMEAKNRVLDLVTADEYNFRSGPWFYAKQADCAPAREAAKGVKPNVDDVYQAHMKCVGVDANNDERRKYWDAAKKAFNLA</sequence>
<comment type="caution">
    <text evidence="2">The sequence shown here is derived from an EMBL/GenBank/DDBJ whole genome shotgun (WGS) entry which is preliminary data.</text>
</comment>
<keyword evidence="3" id="KW-1185">Reference proteome</keyword>
<protein>
    <submittedName>
        <fullName evidence="2">Uncharacterized protein</fullName>
    </submittedName>
</protein>
<organism evidence="2 3">
    <name type="scientific">Microdochium trichocladiopsis</name>
    <dbReference type="NCBI Taxonomy" id="1682393"/>
    <lineage>
        <taxon>Eukaryota</taxon>
        <taxon>Fungi</taxon>
        <taxon>Dikarya</taxon>
        <taxon>Ascomycota</taxon>
        <taxon>Pezizomycotina</taxon>
        <taxon>Sordariomycetes</taxon>
        <taxon>Xylariomycetidae</taxon>
        <taxon>Xylariales</taxon>
        <taxon>Microdochiaceae</taxon>
        <taxon>Microdochium</taxon>
    </lineage>
</organism>
<dbReference type="RefSeq" id="XP_046012007.1">
    <property type="nucleotide sequence ID" value="XM_046151736.1"/>
</dbReference>
<name>A0A9P8Y5G2_9PEZI</name>
<accession>A0A9P8Y5G2</accession>
<feature type="signal peptide" evidence="1">
    <location>
        <begin position="1"/>
        <end position="20"/>
    </location>
</feature>
<dbReference type="Proteomes" id="UP000756346">
    <property type="component" value="Unassembled WGS sequence"/>
</dbReference>
<evidence type="ECO:0000256" key="1">
    <source>
        <dbReference type="SAM" id="SignalP"/>
    </source>
</evidence>
<keyword evidence="1" id="KW-0732">Signal</keyword>
<evidence type="ECO:0000313" key="3">
    <source>
        <dbReference type="Proteomes" id="UP000756346"/>
    </source>
</evidence>
<reference evidence="2" key="1">
    <citation type="journal article" date="2021" name="Nat. Commun.">
        <title>Genetic determinants of endophytism in the Arabidopsis root mycobiome.</title>
        <authorList>
            <person name="Mesny F."/>
            <person name="Miyauchi S."/>
            <person name="Thiergart T."/>
            <person name="Pickel B."/>
            <person name="Atanasova L."/>
            <person name="Karlsson M."/>
            <person name="Huettel B."/>
            <person name="Barry K.W."/>
            <person name="Haridas S."/>
            <person name="Chen C."/>
            <person name="Bauer D."/>
            <person name="Andreopoulos W."/>
            <person name="Pangilinan J."/>
            <person name="LaButti K."/>
            <person name="Riley R."/>
            <person name="Lipzen A."/>
            <person name="Clum A."/>
            <person name="Drula E."/>
            <person name="Henrissat B."/>
            <person name="Kohler A."/>
            <person name="Grigoriev I.V."/>
            <person name="Martin F.M."/>
            <person name="Hacquard S."/>
        </authorList>
    </citation>
    <scope>NUCLEOTIDE SEQUENCE</scope>
    <source>
        <strain evidence="2">MPI-CAGE-CH-0230</strain>
    </source>
</reference>